<feature type="compositionally biased region" description="Acidic residues" evidence="2">
    <location>
        <begin position="53"/>
        <end position="67"/>
    </location>
</feature>
<dbReference type="GO" id="GO:0005634">
    <property type="term" value="C:nucleus"/>
    <property type="evidence" value="ECO:0007669"/>
    <property type="project" value="TreeGrafter"/>
</dbReference>
<reference evidence="4 5" key="1">
    <citation type="submission" date="2019-09" db="EMBL/GenBank/DDBJ databases">
        <title>A chromosome-level genome assembly of the Chinese tupelo Nyssa sinensis.</title>
        <authorList>
            <person name="Yang X."/>
            <person name="Kang M."/>
            <person name="Yang Y."/>
            <person name="Xiong H."/>
            <person name="Wang M."/>
            <person name="Zhang Z."/>
            <person name="Wang Z."/>
            <person name="Wu H."/>
            <person name="Ma T."/>
            <person name="Liu J."/>
            <person name="Xi Z."/>
        </authorList>
    </citation>
    <scope>NUCLEOTIDE SEQUENCE [LARGE SCALE GENOMIC DNA]</scope>
    <source>
        <strain evidence="4">J267</strain>
        <tissue evidence="4">Leaf</tissue>
    </source>
</reference>
<comment type="similarity">
    <text evidence="1">Belongs to the GeBP family.</text>
</comment>
<evidence type="ECO:0000313" key="4">
    <source>
        <dbReference type="EMBL" id="KAA8526470.1"/>
    </source>
</evidence>
<feature type="compositionally biased region" description="Acidic residues" evidence="2">
    <location>
        <begin position="20"/>
        <end position="40"/>
    </location>
</feature>
<protein>
    <recommendedName>
        <fullName evidence="3">Glabrous enhancer-binding protein-like DBD domain-containing protein</fullName>
    </recommendedName>
</protein>
<dbReference type="InterPro" id="IPR007592">
    <property type="entry name" value="GEBP"/>
</dbReference>
<dbReference type="PANTHER" id="PTHR31662:SF98">
    <property type="entry name" value="STOREKEEPER PROTEIN-LIKE"/>
    <property type="match status" value="1"/>
</dbReference>
<evidence type="ECO:0000256" key="2">
    <source>
        <dbReference type="SAM" id="MobiDB-lite"/>
    </source>
</evidence>
<evidence type="ECO:0000256" key="1">
    <source>
        <dbReference type="ARBA" id="ARBA00010820"/>
    </source>
</evidence>
<organism evidence="4 5">
    <name type="scientific">Nyssa sinensis</name>
    <dbReference type="NCBI Taxonomy" id="561372"/>
    <lineage>
        <taxon>Eukaryota</taxon>
        <taxon>Viridiplantae</taxon>
        <taxon>Streptophyta</taxon>
        <taxon>Embryophyta</taxon>
        <taxon>Tracheophyta</taxon>
        <taxon>Spermatophyta</taxon>
        <taxon>Magnoliopsida</taxon>
        <taxon>eudicotyledons</taxon>
        <taxon>Gunneridae</taxon>
        <taxon>Pentapetalae</taxon>
        <taxon>asterids</taxon>
        <taxon>Cornales</taxon>
        <taxon>Nyssaceae</taxon>
        <taxon>Nyssa</taxon>
    </lineage>
</organism>
<evidence type="ECO:0000259" key="3">
    <source>
        <dbReference type="Pfam" id="PF04504"/>
    </source>
</evidence>
<feature type="compositionally biased region" description="Basic and acidic residues" evidence="2">
    <location>
        <begin position="41"/>
        <end position="52"/>
    </location>
</feature>
<dbReference type="Pfam" id="PF04504">
    <property type="entry name" value="GeBP-like_DBD"/>
    <property type="match status" value="1"/>
</dbReference>
<feature type="region of interest" description="Disordered" evidence="2">
    <location>
        <begin position="288"/>
        <end position="308"/>
    </location>
</feature>
<feature type="compositionally biased region" description="Acidic residues" evidence="2">
    <location>
        <begin position="98"/>
        <end position="107"/>
    </location>
</feature>
<sequence>MAPKRLSPLEKLPPASSSEEVAESEDISDKEDDPEEQEDQERERENKRKAESGEEESDDEEEEEEEPFLVPTPVDKKHSVQKPVPTTAPQPRSSSESEAYEGSDSESDSERSLPSPTASDFTIKPIVSKPMDGSIKPKKLAPKSAAPSSPYPSKPAAKRPVETEQKGKESRTKKSKVSNGEEEDGAIEEKKSAINRLWSEDDEIAILKGMIDFKSKKGADPYADMGAFHDFLKKSLHVDVSKNQLTDKIRRLKKKYQNNAEKGEDPVFSKPHEHKSFELSKMIWGGGARKSSKVNNSAASPSPKEVAQELALQETPKASKGDINGSEEEFCSMYHRLNESLQSEKGSFLSLPESGRNFMMERLSLIGSAKAKELEEQWNNLRIDEIELYLKRLSLTGLNFEDLSSSI</sequence>
<feature type="region of interest" description="Disordered" evidence="2">
    <location>
        <begin position="1"/>
        <end position="193"/>
    </location>
</feature>
<accession>A0A5J5A7K9</accession>
<gene>
    <name evidence="4" type="ORF">F0562_008327</name>
</gene>
<keyword evidence="5" id="KW-1185">Reference proteome</keyword>
<feature type="compositionally biased region" description="Basic and acidic residues" evidence="2">
    <location>
        <begin position="159"/>
        <end position="172"/>
    </location>
</feature>
<dbReference type="PANTHER" id="PTHR31662">
    <property type="entry name" value="BNAANNG10740D PROTEIN-RELATED"/>
    <property type="match status" value="1"/>
</dbReference>
<dbReference type="EMBL" id="CM018046">
    <property type="protein sequence ID" value="KAA8526470.1"/>
    <property type="molecule type" value="Genomic_DNA"/>
</dbReference>
<proteinExistence type="inferred from homology"/>
<evidence type="ECO:0000313" key="5">
    <source>
        <dbReference type="Proteomes" id="UP000325577"/>
    </source>
</evidence>
<feature type="domain" description="Glabrous enhancer-binding protein-like DBD" evidence="3">
    <location>
        <begin position="195"/>
        <end position="285"/>
    </location>
</feature>
<dbReference type="Proteomes" id="UP000325577">
    <property type="component" value="Linkage Group LG3"/>
</dbReference>
<dbReference type="OrthoDB" id="661680at2759"/>
<dbReference type="GO" id="GO:0006355">
    <property type="term" value="P:regulation of DNA-templated transcription"/>
    <property type="evidence" value="ECO:0007669"/>
    <property type="project" value="InterPro"/>
</dbReference>
<name>A0A5J5A7K9_9ASTE</name>
<dbReference type="InterPro" id="IPR053932">
    <property type="entry name" value="GeBP-like_DBD"/>
</dbReference>
<dbReference type="AlphaFoldDB" id="A0A5J5A7K9"/>